<feature type="coiled-coil region" evidence="2">
    <location>
        <begin position="393"/>
        <end position="478"/>
    </location>
</feature>
<evidence type="ECO:0000256" key="1">
    <source>
        <dbReference type="ARBA" id="ARBA00022737"/>
    </source>
</evidence>
<dbReference type="GO" id="GO:0005737">
    <property type="term" value="C:cytoplasm"/>
    <property type="evidence" value="ECO:0007669"/>
    <property type="project" value="TreeGrafter"/>
</dbReference>
<evidence type="ECO:0000313" key="6">
    <source>
        <dbReference type="Proteomes" id="UP000295192"/>
    </source>
</evidence>
<evidence type="ECO:0000313" key="5">
    <source>
        <dbReference type="EMBL" id="TDG50395.1"/>
    </source>
</evidence>
<dbReference type="GO" id="GO:0019901">
    <property type="term" value="F:protein kinase binding"/>
    <property type="evidence" value="ECO:0007669"/>
    <property type="project" value="InterPro"/>
</dbReference>
<name>A0A484BRB7_DRONA</name>
<dbReference type="Gene3D" id="6.10.250.1820">
    <property type="match status" value="1"/>
</dbReference>
<dbReference type="Proteomes" id="UP000295192">
    <property type="component" value="Unassembled WGS sequence"/>
</dbReference>
<evidence type="ECO:0000259" key="4">
    <source>
        <dbReference type="Pfam" id="PF15898"/>
    </source>
</evidence>
<accession>A0A484BRB7</accession>
<gene>
    <name evidence="5" type="ORF">AWZ03_003300</name>
</gene>
<keyword evidence="2" id="KW-0175">Coiled coil</keyword>
<feature type="compositionally biased region" description="Low complexity" evidence="3">
    <location>
        <begin position="358"/>
        <end position="378"/>
    </location>
</feature>
<dbReference type="GO" id="GO:0004857">
    <property type="term" value="F:enzyme inhibitor activity"/>
    <property type="evidence" value="ECO:0007669"/>
    <property type="project" value="TreeGrafter"/>
</dbReference>
<dbReference type="PANTHER" id="PTHR24179">
    <property type="entry name" value="PROTEIN PHOSPHATASE 1 REGULATORY SUBUNIT 12"/>
    <property type="match status" value="1"/>
</dbReference>
<sequence>MSFRSRSRTQAPLTSRRRSLSSSSRMGASGVGSSGSSSAGGYNYNGSSYNSRPLSTGYYPSSSTAGSNGSYQSPYTSIYSSRESLYGGGGGSGATGRGSSGSYYTNGNGSSNRYDYIKYHQAYQPPSGSCSSASTCSSGGSASTANSSPTKSNHRNGSYYQLHQLQASSGNNQNHYHIVISKHNGNSYGKSKASALSNSTCPTSNSSTGCSNATAGSGGYESSRYGYPSASTSSYGSDHRYVSPYSSSYDNGVTTASLSFKSPGLSSSNSFKGSASARLLKTKSLSTSNSSLNTGSSTPTSAGATVAAIAATRSNSLREQERKSRNRTRSRSAAQRSISASSEKSEGYESGSERTSRSRTGSTATASTGSDSKSSSNSDKAENGDGIDYKALWEAAKLENDKLKQLLKQKDEEAVQTRATLERFANATTKNSLSEIEKRERRAMERKVSELEEELKLLQKLKTENDRLRAENRALTRVVSKLTTSAQSQLAKSK</sequence>
<feature type="compositionally biased region" description="Low complexity" evidence="3">
    <location>
        <begin position="331"/>
        <end position="342"/>
    </location>
</feature>
<proteinExistence type="predicted"/>
<dbReference type="STRING" id="7232.A0A484BRB7"/>
<dbReference type="AlphaFoldDB" id="A0A484BRB7"/>
<feature type="domain" description="cGMP-dependent protein kinase interacting" evidence="4">
    <location>
        <begin position="388"/>
        <end position="483"/>
    </location>
</feature>
<evidence type="ECO:0000256" key="2">
    <source>
        <dbReference type="SAM" id="Coils"/>
    </source>
</evidence>
<dbReference type="InterPro" id="IPR051226">
    <property type="entry name" value="PP1_Regulatory_Subunit"/>
</dbReference>
<dbReference type="EMBL" id="LSRL02000016">
    <property type="protein sequence ID" value="TDG50395.1"/>
    <property type="molecule type" value="Genomic_DNA"/>
</dbReference>
<evidence type="ECO:0000256" key="3">
    <source>
        <dbReference type="SAM" id="MobiDB-lite"/>
    </source>
</evidence>
<protein>
    <recommendedName>
        <fullName evidence="4">cGMP-dependent protein kinase interacting domain-containing protein</fullName>
    </recommendedName>
</protein>
<dbReference type="PANTHER" id="PTHR24179:SF29">
    <property type="entry name" value="LD46604P"/>
    <property type="match status" value="1"/>
</dbReference>
<organism evidence="5 6">
    <name type="scientific">Drosophila navojoa</name>
    <name type="common">Fruit fly</name>
    <dbReference type="NCBI Taxonomy" id="7232"/>
    <lineage>
        <taxon>Eukaryota</taxon>
        <taxon>Metazoa</taxon>
        <taxon>Ecdysozoa</taxon>
        <taxon>Arthropoda</taxon>
        <taxon>Hexapoda</taxon>
        <taxon>Insecta</taxon>
        <taxon>Pterygota</taxon>
        <taxon>Neoptera</taxon>
        <taxon>Endopterygota</taxon>
        <taxon>Diptera</taxon>
        <taxon>Brachycera</taxon>
        <taxon>Muscomorpha</taxon>
        <taxon>Ephydroidea</taxon>
        <taxon>Drosophilidae</taxon>
        <taxon>Drosophila</taxon>
    </lineage>
</organism>
<feature type="compositionally biased region" description="Low complexity" evidence="3">
    <location>
        <begin position="34"/>
        <end position="46"/>
    </location>
</feature>
<dbReference type="OrthoDB" id="19014at2759"/>
<keyword evidence="1" id="KW-0677">Repeat</keyword>
<feature type="region of interest" description="Disordered" evidence="3">
    <location>
        <begin position="311"/>
        <end position="385"/>
    </location>
</feature>
<feature type="region of interest" description="Disordered" evidence="3">
    <location>
        <begin position="1"/>
        <end position="46"/>
    </location>
</feature>
<comment type="caution">
    <text evidence="5">The sequence shown here is derived from an EMBL/GenBank/DDBJ whole genome shotgun (WGS) entry which is preliminary data.</text>
</comment>
<dbReference type="InterPro" id="IPR031775">
    <property type="entry name" value="PRKG1_interact"/>
</dbReference>
<dbReference type="OMA" id="KHISHNY"/>
<keyword evidence="6" id="KW-1185">Reference proteome</keyword>
<feature type="compositionally biased region" description="Basic and acidic residues" evidence="3">
    <location>
        <begin position="343"/>
        <end position="356"/>
    </location>
</feature>
<dbReference type="Pfam" id="PF15898">
    <property type="entry name" value="PRKG1_interact"/>
    <property type="match status" value="1"/>
</dbReference>
<reference evidence="5 6" key="1">
    <citation type="journal article" date="2019" name="J. Hered.">
        <title>An Improved Genome Assembly for Drosophila navojoa, the Basal Species in the mojavensis Cluster.</title>
        <authorList>
            <person name="Vanderlinde T."/>
            <person name="Dupim E.G."/>
            <person name="Nazario-Yepiz N.O."/>
            <person name="Carvalho A.B."/>
        </authorList>
    </citation>
    <scope>NUCLEOTIDE SEQUENCE [LARGE SCALE GENOMIC DNA]</scope>
    <source>
        <strain evidence="5">Navoj_Jal97</strain>
        <tissue evidence="5">Whole organism</tissue>
    </source>
</reference>
<dbReference type="GO" id="GO:0019208">
    <property type="term" value="F:phosphatase regulator activity"/>
    <property type="evidence" value="ECO:0007669"/>
    <property type="project" value="TreeGrafter"/>
</dbReference>